<keyword evidence="2" id="KW-1185">Reference proteome</keyword>
<reference evidence="1 2" key="1">
    <citation type="submission" date="2021-01" db="EMBL/GenBank/DDBJ databases">
        <title>Isolation and description of Catonella massiliensis sp. nov., a novel Catonella species, isolated from a stable periodontitis subject.</title>
        <authorList>
            <person name="Antezack A."/>
            <person name="Boxberger M."/>
            <person name="La Scola B."/>
            <person name="Monnet-Corti V."/>
        </authorList>
    </citation>
    <scope>NUCLEOTIDE SEQUENCE [LARGE SCALE GENOMIC DNA]</scope>
    <source>
        <strain evidence="1 2">Marseille-Q4567</strain>
    </source>
</reference>
<name>A0ABS1J2G9_9FIRM</name>
<proteinExistence type="predicted"/>
<dbReference type="RefSeq" id="WP_208429521.1">
    <property type="nucleotide sequence ID" value="NZ_JAEPRJ010000001.1"/>
</dbReference>
<sequence>MNPFTMLKYKSQLEGNHPKAAEFVKRVILTGLPEGTIVEVSITKPGEETKTTNVKVTREDIELFDEARKSKGK</sequence>
<evidence type="ECO:0000313" key="1">
    <source>
        <dbReference type="EMBL" id="MBK5898079.1"/>
    </source>
</evidence>
<dbReference type="EMBL" id="JAEPRJ010000001">
    <property type="protein sequence ID" value="MBK5898079.1"/>
    <property type="molecule type" value="Genomic_DNA"/>
</dbReference>
<evidence type="ECO:0000313" key="2">
    <source>
        <dbReference type="Proteomes" id="UP000604730"/>
    </source>
</evidence>
<comment type="caution">
    <text evidence="1">The sequence shown here is derived from an EMBL/GenBank/DDBJ whole genome shotgun (WGS) entry which is preliminary data.</text>
</comment>
<protein>
    <submittedName>
        <fullName evidence="1">Uncharacterized protein</fullName>
    </submittedName>
</protein>
<organism evidence="1 2">
    <name type="scientific">Catonella massiliensis</name>
    <dbReference type="NCBI Taxonomy" id="2799636"/>
    <lineage>
        <taxon>Bacteria</taxon>
        <taxon>Bacillati</taxon>
        <taxon>Bacillota</taxon>
        <taxon>Clostridia</taxon>
        <taxon>Lachnospirales</taxon>
        <taxon>Lachnospiraceae</taxon>
        <taxon>Catonella</taxon>
    </lineage>
</organism>
<dbReference type="Proteomes" id="UP000604730">
    <property type="component" value="Unassembled WGS sequence"/>
</dbReference>
<accession>A0ABS1J2G9</accession>
<gene>
    <name evidence="1" type="ORF">JJN12_09880</name>
</gene>